<dbReference type="SUPFAM" id="SSF53254">
    <property type="entry name" value="Phosphoglycerate mutase-like"/>
    <property type="match status" value="1"/>
</dbReference>
<dbReference type="Pfam" id="PF00300">
    <property type="entry name" value="His_Phos_1"/>
    <property type="match status" value="1"/>
</dbReference>
<dbReference type="AlphaFoldDB" id="A0A074KSC4"/>
<evidence type="ECO:0008006" key="3">
    <source>
        <dbReference type="Google" id="ProtNLM"/>
    </source>
</evidence>
<evidence type="ECO:0000313" key="1">
    <source>
        <dbReference type="EMBL" id="KEO72861.1"/>
    </source>
</evidence>
<dbReference type="Proteomes" id="UP000027821">
    <property type="component" value="Unassembled WGS sequence"/>
</dbReference>
<dbReference type="InterPro" id="IPR029033">
    <property type="entry name" value="His_PPase_superfam"/>
</dbReference>
<reference evidence="1 2" key="1">
    <citation type="submission" date="2014-04" db="EMBL/GenBank/DDBJ databases">
        <title>Characterization and application of a salt tolerant electro-active bacterium.</title>
        <authorList>
            <person name="Yang L."/>
            <person name="Wei S."/>
            <person name="Tay Q.X.M."/>
        </authorList>
    </citation>
    <scope>NUCLEOTIDE SEQUENCE [LARGE SCALE GENOMIC DNA]</scope>
    <source>
        <strain evidence="1 2">LY1</strain>
    </source>
</reference>
<dbReference type="RefSeq" id="WP_051720023.1">
    <property type="nucleotide sequence ID" value="NZ_JMIH01000023.1"/>
</dbReference>
<keyword evidence="2" id="KW-1185">Reference proteome</keyword>
<protein>
    <recommendedName>
        <fullName evidence="3">Phosphoglycerate mutase</fullName>
    </recommendedName>
</protein>
<dbReference type="InterPro" id="IPR013078">
    <property type="entry name" value="His_Pase_superF_clade-1"/>
</dbReference>
<sequence>MIKILAITFLLLNNILLGYDLFVKEDVDERAIYIIRHAEKEADKDDPALSEMGEDRAFRLKEILQDLDIKAVYSSDTKRTRDTIIPFADEEGLYLKIYDTENHGELVAKLQDEEGNVVVIGHSNTVHHIVNLLIGRTVMEELDESDYENIFIVYIDEEGGTRLERKKYADLE</sequence>
<dbReference type="eggNOG" id="COG0406">
    <property type="taxonomic scope" value="Bacteria"/>
</dbReference>
<organism evidence="1 2">
    <name type="scientific">Anditalea andensis</name>
    <dbReference type="NCBI Taxonomy" id="1048983"/>
    <lineage>
        <taxon>Bacteria</taxon>
        <taxon>Pseudomonadati</taxon>
        <taxon>Bacteroidota</taxon>
        <taxon>Cytophagia</taxon>
        <taxon>Cytophagales</taxon>
        <taxon>Cytophagaceae</taxon>
        <taxon>Anditalea</taxon>
    </lineage>
</organism>
<name>A0A074KSC4_9BACT</name>
<dbReference type="SMART" id="SM00855">
    <property type="entry name" value="PGAM"/>
    <property type="match status" value="1"/>
</dbReference>
<dbReference type="OrthoDB" id="3296006at2"/>
<dbReference type="EMBL" id="JMIH01000023">
    <property type="protein sequence ID" value="KEO72861.1"/>
    <property type="molecule type" value="Genomic_DNA"/>
</dbReference>
<evidence type="ECO:0000313" key="2">
    <source>
        <dbReference type="Proteomes" id="UP000027821"/>
    </source>
</evidence>
<proteinExistence type="predicted"/>
<accession>A0A074KSC4</accession>
<dbReference type="Gene3D" id="3.40.50.1240">
    <property type="entry name" value="Phosphoglycerate mutase-like"/>
    <property type="match status" value="1"/>
</dbReference>
<gene>
    <name evidence="1" type="ORF">EL17_14640</name>
</gene>
<comment type="caution">
    <text evidence="1">The sequence shown here is derived from an EMBL/GenBank/DDBJ whole genome shotgun (WGS) entry which is preliminary data.</text>
</comment>
<dbReference type="STRING" id="1048983.EL17_14640"/>
<dbReference type="CDD" id="cd07040">
    <property type="entry name" value="HP"/>
    <property type="match status" value="1"/>
</dbReference>